<organism evidence="9 10">
    <name type="scientific">Clostridium intestinale</name>
    <dbReference type="NCBI Taxonomy" id="36845"/>
    <lineage>
        <taxon>Bacteria</taxon>
        <taxon>Bacillati</taxon>
        <taxon>Bacillota</taxon>
        <taxon>Clostridia</taxon>
        <taxon>Eubacteriales</taxon>
        <taxon>Clostridiaceae</taxon>
        <taxon>Clostridium</taxon>
    </lineage>
</organism>
<dbReference type="InterPro" id="IPR003501">
    <property type="entry name" value="PTS_EIIB_2/3"/>
</dbReference>
<dbReference type="PROSITE" id="PS51100">
    <property type="entry name" value="PTS_EIIB_TYPE_3"/>
    <property type="match status" value="1"/>
</dbReference>
<evidence type="ECO:0000256" key="4">
    <source>
        <dbReference type="ARBA" id="ARBA00022679"/>
    </source>
</evidence>
<name>A0A7D6ZVF3_9CLOT</name>
<protein>
    <recommendedName>
        <fullName evidence="8">PTS EIIB type-3 domain-containing protein</fullName>
    </recommendedName>
</protein>
<dbReference type="AlphaFoldDB" id="A0A7D6ZVF3"/>
<keyword evidence="6" id="KW-0418">Kinase</keyword>
<dbReference type="InterPro" id="IPR036095">
    <property type="entry name" value="PTS_EIIB-like_sf"/>
</dbReference>
<keyword evidence="2" id="KW-0597">Phosphoprotein</keyword>
<keyword evidence="4" id="KW-0808">Transferase</keyword>
<evidence type="ECO:0000256" key="6">
    <source>
        <dbReference type="ARBA" id="ARBA00022777"/>
    </source>
</evidence>
<sequence length="74" mass="8304">MITIRLFCNLGMSTSVLVNKMREAAEAKGVEADIKAFPESTIQKRLEEGMYVALLGPQVRYRLPSAKKLCFKVI</sequence>
<evidence type="ECO:0000313" key="10">
    <source>
        <dbReference type="Proteomes" id="UP000512286"/>
    </source>
</evidence>
<keyword evidence="3" id="KW-0762">Sugar transport</keyword>
<feature type="domain" description="PTS EIIB type-3" evidence="8">
    <location>
        <begin position="1"/>
        <end position="74"/>
    </location>
</feature>
<dbReference type="EMBL" id="CP059378">
    <property type="protein sequence ID" value="QLY80753.1"/>
    <property type="molecule type" value="Genomic_DNA"/>
</dbReference>
<evidence type="ECO:0000256" key="2">
    <source>
        <dbReference type="ARBA" id="ARBA00022553"/>
    </source>
</evidence>
<proteinExistence type="predicted"/>
<keyword evidence="5" id="KW-0598">Phosphotransferase system</keyword>
<dbReference type="Proteomes" id="UP000512286">
    <property type="component" value="Chromosome"/>
</dbReference>
<dbReference type="SUPFAM" id="SSF52794">
    <property type="entry name" value="PTS system IIB component-like"/>
    <property type="match status" value="1"/>
</dbReference>
<evidence type="ECO:0000259" key="8">
    <source>
        <dbReference type="PROSITE" id="PS51100"/>
    </source>
</evidence>
<keyword evidence="1" id="KW-0813">Transport</keyword>
<dbReference type="InterPro" id="IPR013012">
    <property type="entry name" value="PTS_EIIB_3"/>
</dbReference>
<evidence type="ECO:0000256" key="3">
    <source>
        <dbReference type="ARBA" id="ARBA00022597"/>
    </source>
</evidence>
<evidence type="ECO:0000256" key="1">
    <source>
        <dbReference type="ARBA" id="ARBA00022448"/>
    </source>
</evidence>
<evidence type="ECO:0000313" key="9">
    <source>
        <dbReference type="EMBL" id="QLY80753.1"/>
    </source>
</evidence>
<dbReference type="GO" id="GO:0008982">
    <property type="term" value="F:protein-N(PI)-phosphohistidine-sugar phosphotransferase activity"/>
    <property type="evidence" value="ECO:0007669"/>
    <property type="project" value="InterPro"/>
</dbReference>
<dbReference type="PANTHER" id="PTHR34581">
    <property type="entry name" value="PTS SYSTEM N,N'-DIACETYLCHITOBIOSE-SPECIFIC EIIB COMPONENT"/>
    <property type="match status" value="1"/>
</dbReference>
<dbReference type="InterPro" id="IPR051819">
    <property type="entry name" value="PTS_sugar-specific_EIIB"/>
</dbReference>
<reference evidence="9 10" key="1">
    <citation type="submission" date="2020-07" db="EMBL/GenBank/DDBJ databases">
        <title>Electron transfer.</title>
        <authorList>
            <person name="Huang L."/>
            <person name="Liu X."/>
            <person name="Zhou S."/>
        </authorList>
    </citation>
    <scope>NUCLEOTIDE SEQUENCE [LARGE SCALE GENOMIC DNA]</scope>
    <source>
        <strain evidence="9 10">Lx1</strain>
    </source>
</reference>
<evidence type="ECO:0000256" key="5">
    <source>
        <dbReference type="ARBA" id="ARBA00022683"/>
    </source>
</evidence>
<dbReference type="KEGG" id="cint:HZF06_03960"/>
<evidence type="ECO:0000256" key="7">
    <source>
        <dbReference type="PROSITE-ProRule" id="PRU00423"/>
    </source>
</evidence>
<accession>A0A7D6ZVF3</accession>
<gene>
    <name evidence="9" type="ORF">HZF06_03960</name>
</gene>
<feature type="modified residue" description="Phosphocysteine; by EIIA" evidence="7">
    <location>
        <position position="8"/>
    </location>
</feature>
<dbReference type="Pfam" id="PF02302">
    <property type="entry name" value="PTS_IIB"/>
    <property type="match status" value="1"/>
</dbReference>
<dbReference type="GO" id="GO:0016301">
    <property type="term" value="F:kinase activity"/>
    <property type="evidence" value="ECO:0007669"/>
    <property type="project" value="UniProtKB-KW"/>
</dbReference>
<dbReference type="Gene3D" id="3.40.50.2300">
    <property type="match status" value="1"/>
</dbReference>
<dbReference type="GO" id="GO:0009401">
    <property type="term" value="P:phosphoenolpyruvate-dependent sugar phosphotransferase system"/>
    <property type="evidence" value="ECO:0007669"/>
    <property type="project" value="UniProtKB-KW"/>
</dbReference>
<dbReference type="PANTHER" id="PTHR34581:SF2">
    <property type="entry name" value="PTS SYSTEM N,N'-DIACETYLCHITOBIOSE-SPECIFIC EIIB COMPONENT"/>
    <property type="match status" value="1"/>
</dbReference>